<accession>A0A7E4VDJ0</accession>
<protein>
    <submittedName>
        <fullName evidence="2">Transmembrane protein</fullName>
    </submittedName>
</protein>
<keyword evidence="1" id="KW-1185">Reference proteome</keyword>
<dbReference type="Proteomes" id="UP000492821">
    <property type="component" value="Unassembled WGS sequence"/>
</dbReference>
<sequence>MANNEGSEYKNIRIQCHRRCETVLMYTVAGAAGLFGVACDHVQPATVFVLVFIFKADSVEADAAPDGVFVPIVFVPAVG</sequence>
<name>A0A7E4VDJ0_PANRE</name>
<proteinExistence type="predicted"/>
<dbReference type="WBParaSite" id="Pan_g1956.t1">
    <property type="protein sequence ID" value="Pan_g1956.t1"/>
    <property type="gene ID" value="Pan_g1956"/>
</dbReference>
<evidence type="ECO:0000313" key="1">
    <source>
        <dbReference type="Proteomes" id="UP000492821"/>
    </source>
</evidence>
<evidence type="ECO:0000313" key="2">
    <source>
        <dbReference type="WBParaSite" id="Pan_g1956.t1"/>
    </source>
</evidence>
<organism evidence="1 2">
    <name type="scientific">Panagrellus redivivus</name>
    <name type="common">Microworm</name>
    <dbReference type="NCBI Taxonomy" id="6233"/>
    <lineage>
        <taxon>Eukaryota</taxon>
        <taxon>Metazoa</taxon>
        <taxon>Ecdysozoa</taxon>
        <taxon>Nematoda</taxon>
        <taxon>Chromadorea</taxon>
        <taxon>Rhabditida</taxon>
        <taxon>Tylenchina</taxon>
        <taxon>Panagrolaimomorpha</taxon>
        <taxon>Panagrolaimoidea</taxon>
        <taxon>Panagrolaimidae</taxon>
        <taxon>Panagrellus</taxon>
    </lineage>
</organism>
<reference evidence="2" key="2">
    <citation type="submission" date="2020-10" db="UniProtKB">
        <authorList>
            <consortium name="WormBaseParasite"/>
        </authorList>
    </citation>
    <scope>IDENTIFICATION</scope>
</reference>
<dbReference type="AlphaFoldDB" id="A0A7E4VDJ0"/>
<reference evidence="1" key="1">
    <citation type="journal article" date="2013" name="Genetics">
        <title>The draft genome and transcriptome of Panagrellus redivivus are shaped by the harsh demands of a free-living lifestyle.</title>
        <authorList>
            <person name="Srinivasan J."/>
            <person name="Dillman A.R."/>
            <person name="Macchietto M.G."/>
            <person name="Heikkinen L."/>
            <person name="Lakso M."/>
            <person name="Fracchia K.M."/>
            <person name="Antoshechkin I."/>
            <person name="Mortazavi A."/>
            <person name="Wong G."/>
            <person name="Sternberg P.W."/>
        </authorList>
    </citation>
    <scope>NUCLEOTIDE SEQUENCE [LARGE SCALE GENOMIC DNA]</scope>
    <source>
        <strain evidence="1">MT8872</strain>
    </source>
</reference>